<evidence type="ECO:0000313" key="2">
    <source>
        <dbReference type="Proteomes" id="UP000324241"/>
    </source>
</evidence>
<dbReference type="EMBL" id="QUQM01000002">
    <property type="protein sequence ID" value="KAA8651826.1"/>
    <property type="molecule type" value="Genomic_DNA"/>
</dbReference>
<name>A0A5M9N0Q4_9EURO</name>
<proteinExistence type="predicted"/>
<dbReference type="GO" id="GO:0031511">
    <property type="term" value="C:Mis6-Sim4 complex"/>
    <property type="evidence" value="ECO:0007669"/>
    <property type="project" value="InterPro"/>
</dbReference>
<dbReference type="InterPro" id="IPR025207">
    <property type="entry name" value="Sim4_Fta4"/>
</dbReference>
<organism evidence="1 2">
    <name type="scientific">Aspergillus tanneri</name>
    <dbReference type="NCBI Taxonomy" id="1220188"/>
    <lineage>
        <taxon>Eukaryota</taxon>
        <taxon>Fungi</taxon>
        <taxon>Dikarya</taxon>
        <taxon>Ascomycota</taxon>
        <taxon>Pezizomycotina</taxon>
        <taxon>Eurotiomycetes</taxon>
        <taxon>Eurotiomycetidae</taxon>
        <taxon>Eurotiales</taxon>
        <taxon>Aspergillaceae</taxon>
        <taxon>Aspergillus</taxon>
        <taxon>Aspergillus subgen. Circumdati</taxon>
    </lineage>
</organism>
<protein>
    <recommendedName>
        <fullName evidence="3">Kinetochore protein fta4</fullName>
    </recommendedName>
</protein>
<dbReference type="Proteomes" id="UP000324241">
    <property type="component" value="Unassembled WGS sequence"/>
</dbReference>
<sequence length="277" mass="31826">MKDWQQVIVCEMCPAIARRERGEVEDGHVQVLSIEYRGRQSSGLFEGAMLSRWGNGLDSAQVRILSEILEAPEGWRQYATNSENDELSDKVVGDVLQKLNAVLKQHNRIVYSSQAVHHVAQQIASLYWTSITQASRSEHSLERGVEKTVDLSSHVNISQLPVELQDPSASEEERFRYQQLREHLISLDNRRQQRQRRLDQLRQLKRLLEPFQAPQENIQPNLVTRDGELMQELEKMRMLVARVGGRINQSQRASSHESNASYPLGADQKLEALFDMM</sequence>
<dbReference type="RefSeq" id="XP_033431187.1">
    <property type="nucleotide sequence ID" value="XM_033565430.1"/>
</dbReference>
<reference evidence="1 2" key="1">
    <citation type="submission" date="2019-08" db="EMBL/GenBank/DDBJ databases">
        <title>The genome sequence of a newly discovered highly antifungal drug resistant Aspergillus species, Aspergillus tanneri NIH 1004.</title>
        <authorList>
            <person name="Mounaud S."/>
            <person name="Singh I."/>
            <person name="Joardar V."/>
            <person name="Pakala S."/>
            <person name="Pakala S."/>
            <person name="Venepally P."/>
            <person name="Chung J.K."/>
            <person name="Losada L."/>
            <person name="Nierman W.C."/>
        </authorList>
    </citation>
    <scope>NUCLEOTIDE SEQUENCE [LARGE SCALE GENOMIC DNA]</scope>
    <source>
        <strain evidence="1 2">NIH1004</strain>
    </source>
</reference>
<comment type="caution">
    <text evidence="1">The sequence shown here is derived from an EMBL/GenBank/DDBJ whole genome shotgun (WGS) entry which is preliminary data.</text>
</comment>
<dbReference type="AlphaFoldDB" id="A0A5M9N0Q4"/>
<accession>A0A5M9N0Q4</accession>
<evidence type="ECO:0008006" key="3">
    <source>
        <dbReference type="Google" id="ProtNLM"/>
    </source>
</evidence>
<dbReference type="Pfam" id="PF13093">
    <property type="entry name" value="FTA4"/>
    <property type="match status" value="1"/>
</dbReference>
<gene>
    <name evidence="1" type="ORF">ATNIH1004_000724</name>
</gene>
<dbReference type="PANTHER" id="PTHR42040">
    <property type="entry name" value="INNER KINETOCHORE SUBUNIT FTA4"/>
    <property type="match status" value="1"/>
</dbReference>
<dbReference type="OrthoDB" id="21214at2759"/>
<dbReference type="GeneID" id="54323426"/>
<dbReference type="PANTHER" id="PTHR42040:SF1">
    <property type="entry name" value="INNER KINETOCHORE SUBUNIT FTA4"/>
    <property type="match status" value="1"/>
</dbReference>
<evidence type="ECO:0000313" key="1">
    <source>
        <dbReference type="EMBL" id="KAA8651826.1"/>
    </source>
</evidence>
<dbReference type="VEuPathDB" id="FungiDB:EYZ11_004365"/>